<feature type="domain" description="G-protein coupled receptors family 1 profile" evidence="15">
    <location>
        <begin position="165"/>
        <end position="413"/>
    </location>
</feature>
<evidence type="ECO:0000313" key="16">
    <source>
        <dbReference type="Ensembl" id="ENSFTIP00000000529.1"/>
    </source>
</evidence>
<accession>A0A8C4TLY8</accession>
<dbReference type="SUPFAM" id="SSF81321">
    <property type="entry name" value="Family A G protein-coupled receptor-like"/>
    <property type="match status" value="1"/>
</dbReference>
<keyword evidence="5 13" id="KW-0297">G-protein coupled receptor</keyword>
<evidence type="ECO:0000256" key="5">
    <source>
        <dbReference type="ARBA" id="ARBA00023040"/>
    </source>
</evidence>
<dbReference type="PROSITE" id="PS50262">
    <property type="entry name" value="G_PROTEIN_RECEP_F1_2"/>
    <property type="match status" value="1"/>
</dbReference>
<dbReference type="Ensembl" id="ENSFTIT00000000555.1">
    <property type="protein sequence ID" value="ENSFTIP00000000529.1"/>
    <property type="gene ID" value="ENSFTIG00000000370.1"/>
</dbReference>
<dbReference type="Pfam" id="PF00001">
    <property type="entry name" value="7tm_1"/>
    <property type="match status" value="1"/>
</dbReference>
<dbReference type="PRINTS" id="PR00590">
    <property type="entry name" value="SOMATOSTTN4R"/>
</dbReference>
<keyword evidence="6 14" id="KW-0472">Membrane</keyword>
<feature type="transmembrane region" description="Helical" evidence="14">
    <location>
        <begin position="186"/>
        <end position="209"/>
    </location>
</feature>
<evidence type="ECO:0000256" key="12">
    <source>
        <dbReference type="ARBA" id="ARBA00023288"/>
    </source>
</evidence>
<keyword evidence="2" id="KW-1003">Cell membrane</keyword>
<dbReference type="CDD" id="cd15973">
    <property type="entry name" value="7tmA_SSTR4"/>
    <property type="match status" value="1"/>
</dbReference>
<keyword evidence="10" id="KW-0325">Glycoprotein</keyword>
<name>A0A8C4TLY8_FALTI</name>
<dbReference type="Gene3D" id="1.20.1070.10">
    <property type="entry name" value="Rhodopsin 7-helix transmembrane proteins"/>
    <property type="match status" value="1"/>
</dbReference>
<dbReference type="SMART" id="SM01381">
    <property type="entry name" value="7TM_GPCR_Srsx"/>
    <property type="match status" value="1"/>
</dbReference>
<dbReference type="PRINTS" id="PR00237">
    <property type="entry name" value="GPCRRHODOPSN"/>
</dbReference>
<dbReference type="GO" id="GO:0042923">
    <property type="term" value="F:neuropeptide binding"/>
    <property type="evidence" value="ECO:0007669"/>
    <property type="project" value="TreeGrafter"/>
</dbReference>
<keyword evidence="17" id="KW-1185">Reference proteome</keyword>
<evidence type="ECO:0000256" key="9">
    <source>
        <dbReference type="ARBA" id="ARBA00023170"/>
    </source>
</evidence>
<dbReference type="GO" id="GO:0071385">
    <property type="term" value="P:cellular response to glucocorticoid stimulus"/>
    <property type="evidence" value="ECO:0007669"/>
    <property type="project" value="TreeGrafter"/>
</dbReference>
<dbReference type="PROSITE" id="PS00237">
    <property type="entry name" value="G_PROTEIN_RECEP_F1_1"/>
    <property type="match status" value="1"/>
</dbReference>
<dbReference type="PRINTS" id="PR00246">
    <property type="entry name" value="SOMATOSTATNR"/>
</dbReference>
<evidence type="ECO:0000256" key="6">
    <source>
        <dbReference type="ARBA" id="ARBA00023136"/>
    </source>
</evidence>
<evidence type="ECO:0000256" key="10">
    <source>
        <dbReference type="ARBA" id="ARBA00023180"/>
    </source>
</evidence>
<keyword evidence="12" id="KW-0449">Lipoprotein</keyword>
<evidence type="ECO:0000256" key="7">
    <source>
        <dbReference type="ARBA" id="ARBA00023139"/>
    </source>
</evidence>
<dbReference type="GO" id="GO:0005886">
    <property type="term" value="C:plasma membrane"/>
    <property type="evidence" value="ECO:0007669"/>
    <property type="project" value="UniProtKB-SubCell"/>
</dbReference>
<evidence type="ECO:0000256" key="2">
    <source>
        <dbReference type="ARBA" id="ARBA00022475"/>
    </source>
</evidence>
<dbReference type="AlphaFoldDB" id="A0A8C4TLY8"/>
<proteinExistence type="inferred from homology"/>
<reference evidence="16" key="1">
    <citation type="submission" date="2025-08" db="UniProtKB">
        <authorList>
            <consortium name="Ensembl"/>
        </authorList>
    </citation>
    <scope>IDENTIFICATION</scope>
</reference>
<dbReference type="PANTHER" id="PTHR24229">
    <property type="entry name" value="NEUROPEPTIDES RECEPTOR"/>
    <property type="match status" value="1"/>
</dbReference>
<dbReference type="InterPro" id="IPR017452">
    <property type="entry name" value="GPCR_Rhodpsn_7TM"/>
</dbReference>
<sequence>MGGGRAACIPARQVRSVFFFKRSESFWSSNSGQAGLCIANSLPWIPPEQLPALPAAPREGGGRLCQSLEDREAGPHPRWCPVHGPPPSMNADTEQLPAGAQAAGVPLWTVSSWAASEVPPNTSTATGEAGRQQGQAEWGGKAGEIAGMVVIQCIYALVCLLGLLGNSLVIFVILRYAKMKTATNIYLLNLAIADELFMLSIPFVATSAALHHWPFGRALCRTVLGVDGLNMFTSVFCLTVLSLDRYIAVVHPLRAATYRRPRVAKMVNGGVWLLSLLVASPIPIFAGTATTRDGQAVACNLLWPSPAWSAAFVVYTTLLGFLLPVLAMGLCYLLIVGKMRAVAQRVGWQQRRRSEGKLTRLVLMVVAMFVVCWMPFYVVQLVNLLLPGRLDATVNNASLILSYSNSCANPILYGFLSENFRHSFHGVLRRCLDASLCCCHTGEGAAEEEEEEEEPLDYCAAPRGDDKGKGCVCPPLPCQQEPVHPEPCCKPGPLLTKTTAF</sequence>
<dbReference type="PANTHER" id="PTHR24229:SF35">
    <property type="entry name" value="SOMATOSTATIN RECEPTOR TYPE 4"/>
    <property type="match status" value="1"/>
</dbReference>
<keyword evidence="3 13" id="KW-0812">Transmembrane</keyword>
<evidence type="ECO:0000256" key="8">
    <source>
        <dbReference type="ARBA" id="ARBA00023157"/>
    </source>
</evidence>
<dbReference type="OMA" id="AIQCIYA"/>
<dbReference type="Proteomes" id="UP000694562">
    <property type="component" value="Unplaced"/>
</dbReference>
<feature type="transmembrane region" description="Helical" evidence="14">
    <location>
        <begin position="358"/>
        <end position="377"/>
    </location>
</feature>
<dbReference type="InterPro" id="IPR001512">
    <property type="entry name" value="Somatstn_rcpt_4"/>
</dbReference>
<dbReference type="InterPro" id="IPR000586">
    <property type="entry name" value="Somatstn_rcpt"/>
</dbReference>
<dbReference type="GO" id="GO:0043005">
    <property type="term" value="C:neuron projection"/>
    <property type="evidence" value="ECO:0007669"/>
    <property type="project" value="TreeGrafter"/>
</dbReference>
<evidence type="ECO:0000256" key="13">
    <source>
        <dbReference type="RuleBase" id="RU000688"/>
    </source>
</evidence>
<comment type="subcellular location">
    <subcellularLocation>
        <location evidence="1">Cell membrane</location>
        <topology evidence="1">Multi-pass membrane protein</topology>
    </subcellularLocation>
</comment>
<organism evidence="16 17">
    <name type="scientific">Falco tinnunculus</name>
    <name type="common">Common kestrel</name>
    <dbReference type="NCBI Taxonomy" id="100819"/>
    <lineage>
        <taxon>Eukaryota</taxon>
        <taxon>Metazoa</taxon>
        <taxon>Chordata</taxon>
        <taxon>Craniata</taxon>
        <taxon>Vertebrata</taxon>
        <taxon>Euteleostomi</taxon>
        <taxon>Archelosauria</taxon>
        <taxon>Archosauria</taxon>
        <taxon>Dinosauria</taxon>
        <taxon>Saurischia</taxon>
        <taxon>Theropoda</taxon>
        <taxon>Coelurosauria</taxon>
        <taxon>Aves</taxon>
        <taxon>Neognathae</taxon>
        <taxon>Neoaves</taxon>
        <taxon>Telluraves</taxon>
        <taxon>Australaves</taxon>
        <taxon>Falconiformes</taxon>
        <taxon>Falconidae</taxon>
        <taxon>Falco</taxon>
    </lineage>
</organism>
<evidence type="ECO:0000259" key="15">
    <source>
        <dbReference type="PROSITE" id="PS50262"/>
    </source>
</evidence>
<dbReference type="OrthoDB" id="6076970at2759"/>
<keyword evidence="11 13" id="KW-0807">Transducer</keyword>
<feature type="transmembrane region" description="Helical" evidence="14">
    <location>
        <begin position="154"/>
        <end position="174"/>
    </location>
</feature>
<evidence type="ECO:0000313" key="17">
    <source>
        <dbReference type="Proteomes" id="UP000694562"/>
    </source>
</evidence>
<feature type="transmembrane region" description="Helical" evidence="14">
    <location>
        <begin position="310"/>
        <end position="337"/>
    </location>
</feature>
<feature type="transmembrane region" description="Helical" evidence="14">
    <location>
        <begin position="229"/>
        <end position="248"/>
    </location>
</feature>
<keyword evidence="4 14" id="KW-1133">Transmembrane helix</keyword>
<dbReference type="InterPro" id="IPR000276">
    <property type="entry name" value="GPCR_Rhodpsn"/>
</dbReference>
<keyword evidence="9 13" id="KW-0675">Receptor</keyword>
<protein>
    <submittedName>
        <fullName evidence="16">Somatostatin receptor 4</fullName>
    </submittedName>
</protein>
<evidence type="ECO:0000256" key="4">
    <source>
        <dbReference type="ARBA" id="ARBA00022989"/>
    </source>
</evidence>
<keyword evidence="8" id="KW-1015">Disulfide bond</keyword>
<evidence type="ECO:0000256" key="14">
    <source>
        <dbReference type="SAM" id="Phobius"/>
    </source>
</evidence>
<evidence type="ECO:0000256" key="1">
    <source>
        <dbReference type="ARBA" id="ARBA00004651"/>
    </source>
</evidence>
<dbReference type="GO" id="GO:0004994">
    <property type="term" value="F:somatostatin receptor activity"/>
    <property type="evidence" value="ECO:0007669"/>
    <property type="project" value="InterPro"/>
</dbReference>
<dbReference type="FunFam" id="1.20.1070.10:FF:000060">
    <property type="entry name" value="Somatostatin receptor type 1"/>
    <property type="match status" value="1"/>
</dbReference>
<evidence type="ECO:0000256" key="3">
    <source>
        <dbReference type="ARBA" id="ARBA00022692"/>
    </source>
</evidence>
<feature type="transmembrane region" description="Helical" evidence="14">
    <location>
        <begin position="269"/>
        <end position="290"/>
    </location>
</feature>
<reference evidence="16" key="2">
    <citation type="submission" date="2025-09" db="UniProtKB">
        <authorList>
            <consortium name="Ensembl"/>
        </authorList>
    </citation>
    <scope>IDENTIFICATION</scope>
</reference>
<comment type="similarity">
    <text evidence="13">Belongs to the G-protein coupled receptor 1 family.</text>
</comment>
<evidence type="ECO:0000256" key="11">
    <source>
        <dbReference type="ARBA" id="ARBA00023224"/>
    </source>
</evidence>
<keyword evidence="7" id="KW-0564">Palmitate</keyword>